<comment type="caution">
    <text evidence="7">The sequence shown here is derived from an EMBL/GenBank/DDBJ whole genome shotgun (WGS) entry which is preliminary data.</text>
</comment>
<comment type="similarity">
    <text evidence="6">Belongs to the CsrA/RsmA family.</text>
</comment>
<dbReference type="GO" id="GO:0044781">
    <property type="term" value="P:bacterial-type flagellum organization"/>
    <property type="evidence" value="ECO:0007669"/>
    <property type="project" value="UniProtKB-KW"/>
</dbReference>
<dbReference type="Gene3D" id="2.60.40.4380">
    <property type="entry name" value="Translational regulator CsrA"/>
    <property type="match status" value="1"/>
</dbReference>
<name>A0A9D1Y8P4_9FIRM</name>
<dbReference type="GO" id="GO:0045947">
    <property type="term" value="P:negative regulation of translational initiation"/>
    <property type="evidence" value="ECO:0007669"/>
    <property type="project" value="UniProtKB-UniRule"/>
</dbReference>
<evidence type="ECO:0000313" key="8">
    <source>
        <dbReference type="Proteomes" id="UP000823868"/>
    </source>
</evidence>
<evidence type="ECO:0000256" key="3">
    <source>
        <dbReference type="ARBA" id="ARBA00022795"/>
    </source>
</evidence>
<dbReference type="PANTHER" id="PTHR34984:SF1">
    <property type="entry name" value="CARBON STORAGE REGULATOR"/>
    <property type="match status" value="1"/>
</dbReference>
<keyword evidence="1 6" id="KW-0963">Cytoplasm</keyword>
<dbReference type="SUPFAM" id="SSF117130">
    <property type="entry name" value="CsrA-like"/>
    <property type="match status" value="1"/>
</dbReference>
<dbReference type="Pfam" id="PF02599">
    <property type="entry name" value="CsrA"/>
    <property type="match status" value="1"/>
</dbReference>
<accession>A0A9D1Y8P4</accession>
<organism evidence="7 8">
    <name type="scientific">Candidatus Flavonifractor merdigallinarum</name>
    <dbReference type="NCBI Taxonomy" id="2838589"/>
    <lineage>
        <taxon>Bacteria</taxon>
        <taxon>Bacillati</taxon>
        <taxon>Bacillota</taxon>
        <taxon>Clostridia</taxon>
        <taxon>Eubacteriales</taxon>
        <taxon>Oscillospiraceae</taxon>
        <taxon>Flavonifractor</taxon>
    </lineage>
</organism>
<comment type="subcellular location">
    <subcellularLocation>
        <location evidence="6">Cytoplasm</location>
    </subcellularLocation>
</comment>
<dbReference type="InterPro" id="IPR036107">
    <property type="entry name" value="CsrA_sf"/>
</dbReference>
<proteinExistence type="inferred from homology"/>
<dbReference type="Proteomes" id="UP000823868">
    <property type="component" value="Unassembled WGS sequence"/>
</dbReference>
<dbReference type="GO" id="GO:0048027">
    <property type="term" value="F:mRNA 5'-UTR binding"/>
    <property type="evidence" value="ECO:0007669"/>
    <property type="project" value="UniProtKB-UniRule"/>
</dbReference>
<keyword evidence="4 6" id="KW-0810">Translation regulation</keyword>
<dbReference type="PANTHER" id="PTHR34984">
    <property type="entry name" value="CARBON STORAGE REGULATOR"/>
    <property type="match status" value="1"/>
</dbReference>
<reference evidence="7" key="1">
    <citation type="journal article" date="2021" name="PeerJ">
        <title>Extensive microbial diversity within the chicken gut microbiome revealed by metagenomics and culture.</title>
        <authorList>
            <person name="Gilroy R."/>
            <person name="Ravi A."/>
            <person name="Getino M."/>
            <person name="Pursley I."/>
            <person name="Horton D.L."/>
            <person name="Alikhan N.F."/>
            <person name="Baker D."/>
            <person name="Gharbi K."/>
            <person name="Hall N."/>
            <person name="Watson M."/>
            <person name="Adriaenssens E.M."/>
            <person name="Foster-Nyarko E."/>
            <person name="Jarju S."/>
            <person name="Secka A."/>
            <person name="Antonio M."/>
            <person name="Oren A."/>
            <person name="Chaudhuri R.R."/>
            <person name="La Ragione R."/>
            <person name="Hildebrand F."/>
            <person name="Pallen M.J."/>
        </authorList>
    </citation>
    <scope>NUCLEOTIDE SEQUENCE</scope>
    <source>
        <strain evidence="7">ChiBcec16_6824</strain>
    </source>
</reference>
<evidence type="ECO:0000256" key="4">
    <source>
        <dbReference type="ARBA" id="ARBA00022845"/>
    </source>
</evidence>
<dbReference type="GO" id="GO:0006402">
    <property type="term" value="P:mRNA catabolic process"/>
    <property type="evidence" value="ECO:0007669"/>
    <property type="project" value="InterPro"/>
</dbReference>
<keyword evidence="2 6" id="KW-0678">Repressor</keyword>
<reference evidence="7" key="2">
    <citation type="submission" date="2021-04" db="EMBL/GenBank/DDBJ databases">
        <authorList>
            <person name="Gilroy R."/>
        </authorList>
    </citation>
    <scope>NUCLEOTIDE SEQUENCE</scope>
    <source>
        <strain evidence="7">ChiBcec16_6824</strain>
    </source>
</reference>
<comment type="subunit">
    <text evidence="6">Homodimer; the beta-strands of each monomer intercalate to form a hydrophobic core, while the alpha-helices form wings that extend away from the core.</text>
</comment>
<evidence type="ECO:0000256" key="1">
    <source>
        <dbReference type="ARBA" id="ARBA00022490"/>
    </source>
</evidence>
<evidence type="ECO:0000256" key="5">
    <source>
        <dbReference type="ARBA" id="ARBA00022884"/>
    </source>
</evidence>
<evidence type="ECO:0000256" key="6">
    <source>
        <dbReference type="HAMAP-Rule" id="MF_00167"/>
    </source>
</evidence>
<dbReference type="GO" id="GO:0006109">
    <property type="term" value="P:regulation of carbohydrate metabolic process"/>
    <property type="evidence" value="ECO:0007669"/>
    <property type="project" value="InterPro"/>
</dbReference>
<protein>
    <recommendedName>
        <fullName evidence="6">Translational regulator CsrA</fullName>
    </recommendedName>
</protein>
<gene>
    <name evidence="6" type="primary">csrA</name>
    <name evidence="7" type="ORF">H9841_04105</name>
</gene>
<sequence>MLILRRKPGETFLIGEHVSITILGTEASGTVSIGIDAPKDVLILRSELQQAVTANQDAALSLSSPQAVQALGSVFSHKPDPAQPDGSSQP</sequence>
<comment type="function">
    <text evidence="6">A translational regulator that binds mRNA to regulate translation initiation and/or mRNA stability. Usually binds in the 5'-UTR at or near the Shine-Dalgarno sequence preventing ribosome-binding, thus repressing translation. Its main target seems to be the major flagellin gene, while its function is anatagonized by FliW.</text>
</comment>
<dbReference type="GO" id="GO:0005829">
    <property type="term" value="C:cytosol"/>
    <property type="evidence" value="ECO:0007669"/>
    <property type="project" value="TreeGrafter"/>
</dbReference>
<keyword evidence="3 6" id="KW-1005">Bacterial flagellum biogenesis</keyword>
<dbReference type="GO" id="GO:1902208">
    <property type="term" value="P:regulation of bacterial-type flagellum assembly"/>
    <property type="evidence" value="ECO:0007669"/>
    <property type="project" value="UniProtKB-UniRule"/>
</dbReference>
<keyword evidence="5 6" id="KW-0694">RNA-binding</keyword>
<evidence type="ECO:0000313" key="7">
    <source>
        <dbReference type="EMBL" id="HIY21072.1"/>
    </source>
</evidence>
<dbReference type="AlphaFoldDB" id="A0A9D1Y8P4"/>
<dbReference type="EMBL" id="DXDX01000076">
    <property type="protein sequence ID" value="HIY21072.1"/>
    <property type="molecule type" value="Genomic_DNA"/>
</dbReference>
<dbReference type="InterPro" id="IPR003751">
    <property type="entry name" value="CsrA"/>
</dbReference>
<dbReference type="HAMAP" id="MF_00167">
    <property type="entry name" value="CsrA"/>
    <property type="match status" value="1"/>
</dbReference>
<evidence type="ECO:0000256" key="2">
    <source>
        <dbReference type="ARBA" id="ARBA00022491"/>
    </source>
</evidence>